<feature type="transmembrane region" description="Helical" evidence="3">
    <location>
        <begin position="365"/>
        <end position="389"/>
    </location>
</feature>
<proteinExistence type="predicted"/>
<protein>
    <recommendedName>
        <fullName evidence="6">Phage tail tape measure protein</fullName>
    </recommendedName>
</protein>
<keyword evidence="5" id="KW-1185">Reference proteome</keyword>
<feature type="transmembrane region" description="Helical" evidence="3">
    <location>
        <begin position="803"/>
        <end position="829"/>
    </location>
</feature>
<keyword evidence="3" id="KW-0472">Membrane</keyword>
<feature type="region of interest" description="Disordered" evidence="2">
    <location>
        <begin position="1333"/>
        <end position="1352"/>
    </location>
</feature>
<comment type="caution">
    <text evidence="4">The sequence shown here is derived from an EMBL/GenBank/DDBJ whole genome shotgun (WGS) entry which is preliminary data.</text>
</comment>
<feature type="coiled-coil region" evidence="1">
    <location>
        <begin position="1752"/>
        <end position="1779"/>
    </location>
</feature>
<evidence type="ECO:0000256" key="1">
    <source>
        <dbReference type="SAM" id="Coils"/>
    </source>
</evidence>
<reference evidence="4" key="1">
    <citation type="journal article" date="2014" name="Int. J. Syst. Evol. Microbiol.">
        <title>Complete genome sequence of Corynebacterium casei LMG S-19264T (=DSM 44701T), isolated from a smear-ripened cheese.</title>
        <authorList>
            <consortium name="US DOE Joint Genome Institute (JGI-PGF)"/>
            <person name="Walter F."/>
            <person name="Albersmeier A."/>
            <person name="Kalinowski J."/>
            <person name="Ruckert C."/>
        </authorList>
    </citation>
    <scope>NUCLEOTIDE SEQUENCE</scope>
    <source>
        <strain evidence="4">JCM 14371</strain>
    </source>
</reference>
<feature type="coiled-coil region" evidence="1">
    <location>
        <begin position="155"/>
        <end position="203"/>
    </location>
</feature>
<keyword evidence="3" id="KW-1133">Transmembrane helix</keyword>
<dbReference type="RefSeq" id="WP_188960764.1">
    <property type="nucleotide sequence ID" value="NZ_BMOE01000001.1"/>
</dbReference>
<evidence type="ECO:0000256" key="2">
    <source>
        <dbReference type="SAM" id="MobiDB-lite"/>
    </source>
</evidence>
<keyword evidence="1" id="KW-0175">Coiled coil</keyword>
<dbReference type="EMBL" id="BMOE01000001">
    <property type="protein sequence ID" value="GGJ65385.1"/>
    <property type="molecule type" value="Genomic_DNA"/>
</dbReference>
<evidence type="ECO:0008006" key="6">
    <source>
        <dbReference type="Google" id="ProtNLM"/>
    </source>
</evidence>
<sequence length="2050" mass="217047">MEIRDVAVLDISNVLTNLSKLEATYKATGARLGSSVRLQLDTSQAEVKLRDIEARLTGLRGRVIPVNLQGAGAAVLSTLAPKLNPDALRAIEAQVTALAERLLARLTLTVKLRMEGGDPFASLIATVNRTVQAIEALTAALASAGKLTGTYGQQAQGASSTVANLARTIKQLAQEQKNGQIGAAELTASMTALRAQVTQLSQTTTLGSRDAIILGQAYRTASAALGETAAKVSPLAESIELIRVKVSALRAAYQNGTIGEQQFIAGARTLIAEGKALNVTLDGNAAAFRNLQVALRPATSAIDALEGKMSRLGLASQVGLGLGKTNQLLSGFANSLGFLPGPLGLVAAYAQTAASALRGMGVAELAAAAPAAALGVALVGLAAALGFGLHDAAEFERAMTQVGAIGSLTAPEVDRLGKSFLELSTQVPVTARDLSEFSRQAETLGIHGADGLQNYVDVMSNLKLIIRDVTGGAAGLEHTGQEMVKFLRSVDSKDINGDLKVTANTLVDLKTKFGAAIPNVVGLATYFSSGAKAAGATNEQILALSAALVSVGARPQSAGSSLARLFVNIQGAVNGNEKSAKAWAAALQLSTDEFKRLGKESPAEVIKLLSERLAEAAAKGIPLSSIYATLGIKGQQYVRTVNELALAHDRLGEAYDVANEGARDTDALQRRAREATQNFSDQVQILKNTLYKLGVEIGSELLPAATALIKGFAGLLQGGKDIVDYMPSIIAAITGLTLAFNINRLAAKAMLAQDAIGGFFTLVRSQGVVTALAGLTGGVGNLTRAFVTFRAATAGASLLEIGALIASLPAVIAAGLAAVTLATTAVIAYDLKLAADVKRTYREIDESADQHVSSLLERVKHLRAEGPLGKLKAEQQLTIDLRYNYQNSPERDAELSKKLAGLKVQIAAQEALDKANKKNADTGGEVVKATEAQIVVYQGLEDKLVAVSEKYGQDKLTPFQTGVAAARKEVESLTAAIQAAIDKGQLTEAQGKGLMGQAGALANRAVSELTRRQLDDDAAALRGHERDIQNGLAGLITDAGAKRRATLDQEVKDLQDKYAPAIKAALQNAKSAPAGQRGDFLKEAGQLQQQQAQEIVIAQRKANVDLEALDRDRGAKVIEAQQKLLTEQQKGLQARTALLQQEQQAAITNAGDSAQAQVDAARRYAPLVLAAKRNELLAANQIERQQAQIDLTASLRDAETAGNRRGELELAARQTYLQRIRNANTAAQQEYETARLASVKDLQDREAAVVKEGVARQLADTGALTGRARAELAAQYQAGAAQAAAAGNAPVVAAYRDALKQLRTLQQDAINGFRTASAEVEKSIRDLSKKLRDAQPASEQVTGRRTARQPFDDIVQSGQDTLRKLREDFGKLNPADQTGARLQRYLQDTQTLEGQIAQARADGNAASLRADLTYNAKRIAEANATAGTLRQGELTLAESRRQLSEKTAGTDAAQLAARQNLIDLDAKAVRASEDALARLPAERAAALAAVPAQQTEERARVAAQYAERQLTLQNDLVGKRGALYDAVQGKVELETTQEARNLGLQDARNKLLEARAPIAQRALLTAQLDVQASEAALTAAERALTRLQQSGAGRDALAAQELAVTNAQTDALTKREALEKAVTDEVSRRVATAQLELDLSQARQRANAQITGQSEDAVAAARLELDLTAQTLTRNREQQAAARSRVDGQDDLLRLQAEEANLLGTQAQQQRTLTQAVRDRQTLLDSITASQRTLGDQAAQQLTGTASATRALANAREDLGASERRYAQAAREVQEVQNERTLNAYKSATDDLTSKLQAQRQAVQGLADAYRQQVGDMDGVRSATERLATLVRGPDTGKIAQGDVVGEIEKLKAIQGRRDQALGSLQQAIQSGDAKRIQQSENDLTTQEERYRKQAERLTKGAGLQVTLQGEGQVSDILRQLEQLGVTYDQLSPELQARADGLDKEARSAQTLADAMSVFAGPADRLAAALSKPIPVPAVTPLTSGAPTLPSTNVGGNTYRGGDTINISIPITLDGQPVPTPEEFRQIARGEIAGAIQDARRSKEWNGSTC</sequence>
<name>A0A917P7E6_9DEIO</name>
<accession>A0A917P7E6</accession>
<keyword evidence="3" id="KW-0812">Transmembrane</keyword>
<organism evidence="4 5">
    <name type="scientific">Deinococcus aquiradiocola</name>
    <dbReference type="NCBI Taxonomy" id="393059"/>
    <lineage>
        <taxon>Bacteria</taxon>
        <taxon>Thermotogati</taxon>
        <taxon>Deinococcota</taxon>
        <taxon>Deinococci</taxon>
        <taxon>Deinococcales</taxon>
        <taxon>Deinococcaceae</taxon>
        <taxon>Deinococcus</taxon>
    </lineage>
</organism>
<evidence type="ECO:0000256" key="3">
    <source>
        <dbReference type="SAM" id="Phobius"/>
    </source>
</evidence>
<dbReference type="Proteomes" id="UP000635726">
    <property type="component" value="Unassembled WGS sequence"/>
</dbReference>
<reference evidence="4" key="2">
    <citation type="submission" date="2020-09" db="EMBL/GenBank/DDBJ databases">
        <authorList>
            <person name="Sun Q."/>
            <person name="Ohkuma M."/>
        </authorList>
    </citation>
    <scope>NUCLEOTIDE SEQUENCE</scope>
    <source>
        <strain evidence="4">JCM 14371</strain>
    </source>
</reference>
<evidence type="ECO:0000313" key="4">
    <source>
        <dbReference type="EMBL" id="GGJ65385.1"/>
    </source>
</evidence>
<gene>
    <name evidence="4" type="ORF">GCM10008939_06640</name>
</gene>
<evidence type="ECO:0000313" key="5">
    <source>
        <dbReference type="Proteomes" id="UP000635726"/>
    </source>
</evidence>